<reference evidence="1 2" key="1">
    <citation type="submission" date="2018-05" db="EMBL/GenBank/DDBJ databases">
        <title>Genomic Encyclopedia of Type Strains, Phase IV (KMG-IV): sequencing the most valuable type-strain genomes for metagenomic binning, comparative biology and taxonomic classification.</title>
        <authorList>
            <person name="Goeker M."/>
        </authorList>
    </citation>
    <scope>NUCLEOTIDE SEQUENCE [LARGE SCALE GENOMIC DNA]</scope>
    <source>
        <strain evidence="1 2">DSM 19792</strain>
    </source>
</reference>
<name>A0A318IQ10_9BURK</name>
<accession>A0A318IQ10</accession>
<comment type="caution">
    <text evidence="1">The sequence shown here is derived from an EMBL/GenBank/DDBJ whole genome shotgun (WGS) entry which is preliminary data.</text>
</comment>
<evidence type="ECO:0000313" key="1">
    <source>
        <dbReference type="EMBL" id="PXX35248.1"/>
    </source>
</evidence>
<keyword evidence="2" id="KW-1185">Reference proteome</keyword>
<gene>
    <name evidence="1" type="ORF">DFR42_12228</name>
</gene>
<sequence>MELLYFQSFLARKIVSANTRDYSHLHSAVSHMPDQH</sequence>
<dbReference type="AlphaFoldDB" id="A0A318IQ10"/>
<evidence type="ECO:0000313" key="2">
    <source>
        <dbReference type="Proteomes" id="UP000247792"/>
    </source>
</evidence>
<protein>
    <submittedName>
        <fullName evidence="1">Uncharacterized protein</fullName>
    </submittedName>
</protein>
<dbReference type="EMBL" id="QJKB01000022">
    <property type="protein sequence ID" value="PXX35248.1"/>
    <property type="molecule type" value="Genomic_DNA"/>
</dbReference>
<dbReference type="Proteomes" id="UP000247792">
    <property type="component" value="Unassembled WGS sequence"/>
</dbReference>
<proteinExistence type="predicted"/>
<organism evidence="1 2">
    <name type="scientific">Undibacterium pigrum</name>
    <dbReference type="NCBI Taxonomy" id="401470"/>
    <lineage>
        <taxon>Bacteria</taxon>
        <taxon>Pseudomonadati</taxon>
        <taxon>Pseudomonadota</taxon>
        <taxon>Betaproteobacteria</taxon>
        <taxon>Burkholderiales</taxon>
        <taxon>Oxalobacteraceae</taxon>
        <taxon>Undibacterium</taxon>
    </lineage>
</organism>